<comment type="pathway">
    <text evidence="1">Protein modification; protein ubiquitination.</text>
</comment>
<evidence type="ECO:0000256" key="2">
    <source>
        <dbReference type="ARBA" id="ARBA00009618"/>
    </source>
</evidence>
<dbReference type="EMBL" id="KE525006">
    <property type="protein sequence ID" value="KFB40275.1"/>
    <property type="molecule type" value="Genomic_DNA"/>
</dbReference>
<dbReference type="Proteomes" id="UP000030765">
    <property type="component" value="Unassembled WGS sequence"/>
</dbReference>
<dbReference type="EnsemblMetazoa" id="ASIC007757-RA">
    <property type="protein sequence ID" value="ASIC007757-PA"/>
    <property type="gene ID" value="ASIC007757"/>
</dbReference>
<dbReference type="EMBL" id="ATLV01015280">
    <property type="status" value="NOT_ANNOTATED_CDS"/>
    <property type="molecule type" value="Genomic_DNA"/>
</dbReference>
<name>A0A084VQN1_ANOSI</name>
<dbReference type="PANTHER" id="PTHR22526">
    <property type="entry name" value="ANAPHASE PROMOTING COMPLEX C SUBUNIT 15, PSEUDOGENE-RELATED"/>
    <property type="match status" value="1"/>
</dbReference>
<reference evidence="7 9" key="1">
    <citation type="journal article" date="2014" name="BMC Genomics">
        <title>Genome sequence of Anopheles sinensis provides insight into genetics basis of mosquito competence for malaria parasites.</title>
        <authorList>
            <person name="Zhou D."/>
            <person name="Zhang D."/>
            <person name="Ding G."/>
            <person name="Shi L."/>
            <person name="Hou Q."/>
            <person name="Ye Y."/>
            <person name="Xu Y."/>
            <person name="Zhou H."/>
            <person name="Xiong C."/>
            <person name="Li S."/>
            <person name="Yu J."/>
            <person name="Hong S."/>
            <person name="Yu X."/>
            <person name="Zou P."/>
            <person name="Chen C."/>
            <person name="Chang X."/>
            <person name="Wang W."/>
            <person name="Lv Y."/>
            <person name="Sun Y."/>
            <person name="Ma L."/>
            <person name="Shen B."/>
            <person name="Zhu C."/>
        </authorList>
    </citation>
    <scope>NUCLEOTIDE SEQUENCE [LARGE SCALE GENOMIC DNA]</scope>
</reference>
<gene>
    <name evidence="7" type="ORF">ZHAS_00007757</name>
</gene>
<protein>
    <submittedName>
        <fullName evidence="7">AGAP007324-PA-like protein</fullName>
    </submittedName>
</protein>
<dbReference type="OMA" id="LWFNADR"/>
<feature type="compositionally biased region" description="Acidic residues" evidence="6">
    <location>
        <begin position="65"/>
        <end position="91"/>
    </location>
</feature>
<dbReference type="InterPro" id="IPR026182">
    <property type="entry name" value="ANAPC15"/>
</dbReference>
<dbReference type="GO" id="GO:0005680">
    <property type="term" value="C:anaphase-promoting complex"/>
    <property type="evidence" value="ECO:0007669"/>
    <property type="project" value="InterPro"/>
</dbReference>
<sequence length="121" mass="13807">MIPFFPPLQPSSAYDFWFSVEESYDDDAEVNTMETEHQDWLNRITLIGSDLTPIGKNLVEHMENMDTEDEDANDESDDSDNSDEDDDDMDDINTNRDTLPDRIAGVQGGYIEDEQHANVTL</sequence>
<evidence type="ECO:0000256" key="6">
    <source>
        <dbReference type="SAM" id="MobiDB-lite"/>
    </source>
</evidence>
<evidence type="ECO:0000313" key="7">
    <source>
        <dbReference type="EMBL" id="KFB40275.1"/>
    </source>
</evidence>
<evidence type="ECO:0000256" key="1">
    <source>
        <dbReference type="ARBA" id="ARBA00004906"/>
    </source>
</evidence>
<proteinExistence type="inferred from homology"/>
<dbReference type="VEuPathDB" id="VectorBase:ASIS016625"/>
<organism evidence="8 9">
    <name type="scientific">Anopheles sinensis</name>
    <name type="common">Mosquito</name>
    <dbReference type="NCBI Taxonomy" id="74873"/>
    <lineage>
        <taxon>Eukaryota</taxon>
        <taxon>Metazoa</taxon>
        <taxon>Ecdysozoa</taxon>
        <taxon>Arthropoda</taxon>
        <taxon>Hexapoda</taxon>
        <taxon>Insecta</taxon>
        <taxon>Pterygota</taxon>
        <taxon>Neoptera</taxon>
        <taxon>Endopterygota</taxon>
        <taxon>Diptera</taxon>
        <taxon>Nematocera</taxon>
        <taxon>Culicoidea</taxon>
        <taxon>Culicidae</taxon>
        <taxon>Anophelinae</taxon>
        <taxon>Anopheles</taxon>
    </lineage>
</organism>
<evidence type="ECO:0000256" key="3">
    <source>
        <dbReference type="ARBA" id="ARBA00022618"/>
    </source>
</evidence>
<dbReference type="Pfam" id="PF15243">
    <property type="entry name" value="ANAPC15"/>
    <property type="match status" value="1"/>
</dbReference>
<accession>A0A084VQN1</accession>
<evidence type="ECO:0000256" key="4">
    <source>
        <dbReference type="ARBA" id="ARBA00022776"/>
    </source>
</evidence>
<evidence type="ECO:0000313" key="9">
    <source>
        <dbReference type="Proteomes" id="UP000030765"/>
    </source>
</evidence>
<keyword evidence="5" id="KW-0131">Cell cycle</keyword>
<feature type="region of interest" description="Disordered" evidence="6">
    <location>
        <begin position="58"/>
        <end position="121"/>
    </location>
</feature>
<dbReference type="STRING" id="74873.A0A084VQN1"/>
<comment type="similarity">
    <text evidence="2">Belongs to the APC15 family.</text>
</comment>
<keyword evidence="4" id="KW-0498">Mitosis</keyword>
<dbReference type="OrthoDB" id="6362917at2759"/>
<dbReference type="AlphaFoldDB" id="A0A084VQN1"/>
<keyword evidence="3" id="KW-0132">Cell division</keyword>
<evidence type="ECO:0000256" key="5">
    <source>
        <dbReference type="ARBA" id="ARBA00023306"/>
    </source>
</evidence>
<evidence type="ECO:0000313" key="8">
    <source>
        <dbReference type="EnsemblMetazoa" id="ASIC007757-PA"/>
    </source>
</evidence>
<keyword evidence="9" id="KW-1185">Reference proteome</keyword>
<dbReference type="PANTHER" id="PTHR22526:SF2">
    <property type="entry name" value="ANAPHASE PROMOTING COMPLEX C SUBUNIT 15, PSEUDOGENE-RELATED"/>
    <property type="match status" value="1"/>
</dbReference>
<reference evidence="8" key="2">
    <citation type="submission" date="2020-05" db="UniProtKB">
        <authorList>
            <consortium name="EnsemblMetazoa"/>
        </authorList>
    </citation>
    <scope>IDENTIFICATION</scope>
</reference>
<dbReference type="GO" id="GO:0051301">
    <property type="term" value="P:cell division"/>
    <property type="evidence" value="ECO:0007669"/>
    <property type="project" value="UniProtKB-KW"/>
</dbReference>
<dbReference type="GO" id="GO:0090266">
    <property type="term" value="P:regulation of mitotic cell cycle spindle assembly checkpoint"/>
    <property type="evidence" value="ECO:0007669"/>
    <property type="project" value="InterPro"/>
</dbReference>
<dbReference type="VEuPathDB" id="VectorBase:ASIC007757"/>